<feature type="region of interest" description="Disordered" evidence="1">
    <location>
        <begin position="1"/>
        <end position="27"/>
    </location>
</feature>
<evidence type="ECO:0000256" key="1">
    <source>
        <dbReference type="SAM" id="MobiDB-lite"/>
    </source>
</evidence>
<dbReference type="Proteomes" id="UP001228049">
    <property type="component" value="Unassembled WGS sequence"/>
</dbReference>
<organism evidence="2 3">
    <name type="scientific">Dissostichus eleginoides</name>
    <name type="common">Patagonian toothfish</name>
    <name type="synonym">Dissostichus amissus</name>
    <dbReference type="NCBI Taxonomy" id="100907"/>
    <lineage>
        <taxon>Eukaryota</taxon>
        <taxon>Metazoa</taxon>
        <taxon>Chordata</taxon>
        <taxon>Craniata</taxon>
        <taxon>Vertebrata</taxon>
        <taxon>Euteleostomi</taxon>
        <taxon>Actinopterygii</taxon>
        <taxon>Neopterygii</taxon>
        <taxon>Teleostei</taxon>
        <taxon>Neoteleostei</taxon>
        <taxon>Acanthomorphata</taxon>
        <taxon>Eupercaria</taxon>
        <taxon>Perciformes</taxon>
        <taxon>Notothenioidei</taxon>
        <taxon>Nototheniidae</taxon>
        <taxon>Dissostichus</taxon>
    </lineage>
</organism>
<name>A0AAD9BVA6_DISEL</name>
<dbReference type="AlphaFoldDB" id="A0AAD9BVA6"/>
<reference evidence="2" key="1">
    <citation type="submission" date="2023-04" db="EMBL/GenBank/DDBJ databases">
        <title>Chromosome-level genome of Chaenocephalus aceratus.</title>
        <authorList>
            <person name="Park H."/>
        </authorList>
    </citation>
    <scope>NUCLEOTIDE SEQUENCE</scope>
    <source>
        <strain evidence="2">DE</strain>
        <tissue evidence="2">Muscle</tissue>
    </source>
</reference>
<comment type="caution">
    <text evidence="2">The sequence shown here is derived from an EMBL/GenBank/DDBJ whole genome shotgun (WGS) entry which is preliminary data.</text>
</comment>
<proteinExistence type="predicted"/>
<feature type="non-terminal residue" evidence="2">
    <location>
        <position position="107"/>
    </location>
</feature>
<evidence type="ECO:0000313" key="3">
    <source>
        <dbReference type="Proteomes" id="UP001228049"/>
    </source>
</evidence>
<dbReference type="EMBL" id="JASDAP010000015">
    <property type="protein sequence ID" value="KAK1891010.1"/>
    <property type="molecule type" value="Genomic_DNA"/>
</dbReference>
<sequence>MQGETSIIRAEAETTVENTEREGGGDAGHNWLCCRFGALKEGAIPPSHPDYPAITQAQEGNVLIRTFLDIPFEQSANQSMKTSWQPHTQAHHDCILSILLESSVAEK</sequence>
<evidence type="ECO:0000313" key="2">
    <source>
        <dbReference type="EMBL" id="KAK1891010.1"/>
    </source>
</evidence>
<protein>
    <submittedName>
        <fullName evidence="2">Coronin-6</fullName>
    </submittedName>
</protein>
<gene>
    <name evidence="2" type="ORF">KUDE01_009840</name>
</gene>
<accession>A0AAD9BVA6</accession>
<keyword evidence="3" id="KW-1185">Reference proteome</keyword>